<sequence>MPPTELMKILSRADHIKKEFIKFLHDNNVVSNHGKEYGYLNPLPYTLDSFLLDLENKNVFLKCFGTSFCFENILEGVHKEYANRLNINGINLYFNNGFYIYSIPSDRLKMMRLLGDEEILALFPKDITSIQMYSDYDENVVLHSISGDRLHSELEGVRALAIFSGYHTLSVVSSNLMTVRCPNRKVCLFYISGRNTILLSPSEPIINLVRRYHLNHFIIASNFTLNIETPLVEFLDFTTLSLPITFDSNCIRFAIFNPLHRVVNSIIKSYRYLTRIIIDDLTEYNYRHSIVRIGLPPNSSTKFEVCLHML</sequence>
<name>A0A7J3JS28_9CREN</name>
<proteinExistence type="predicted"/>
<gene>
    <name evidence="1" type="ORF">ENU30_07930</name>
</gene>
<dbReference type="AlphaFoldDB" id="A0A7J3JS28"/>
<organism evidence="1">
    <name type="scientific">Ignisphaera aggregans</name>
    <dbReference type="NCBI Taxonomy" id="334771"/>
    <lineage>
        <taxon>Archaea</taxon>
        <taxon>Thermoproteota</taxon>
        <taxon>Thermoprotei</taxon>
        <taxon>Desulfurococcales</taxon>
        <taxon>Desulfurococcaceae</taxon>
        <taxon>Ignisphaera</taxon>
    </lineage>
</organism>
<accession>A0A7J3JS28</accession>
<reference evidence="1" key="1">
    <citation type="journal article" date="2020" name="mSystems">
        <title>Genome- and Community-Level Interaction Insights into Carbon Utilization and Element Cycling Functions of Hydrothermarchaeota in Hydrothermal Sediment.</title>
        <authorList>
            <person name="Zhou Z."/>
            <person name="Liu Y."/>
            <person name="Xu W."/>
            <person name="Pan J."/>
            <person name="Luo Z.H."/>
            <person name="Li M."/>
        </authorList>
    </citation>
    <scope>NUCLEOTIDE SEQUENCE [LARGE SCALE GENOMIC DNA]</scope>
    <source>
        <strain evidence="1">SpSt-657</strain>
    </source>
</reference>
<protein>
    <submittedName>
        <fullName evidence="1">Uncharacterized protein</fullName>
    </submittedName>
</protein>
<evidence type="ECO:0000313" key="1">
    <source>
        <dbReference type="EMBL" id="HGQ18882.1"/>
    </source>
</evidence>
<comment type="caution">
    <text evidence="1">The sequence shown here is derived from an EMBL/GenBank/DDBJ whole genome shotgun (WGS) entry which is preliminary data.</text>
</comment>
<dbReference type="EMBL" id="DTBZ01000149">
    <property type="protein sequence ID" value="HGQ18882.1"/>
    <property type="molecule type" value="Genomic_DNA"/>
</dbReference>